<feature type="compositionally biased region" description="Basic and acidic residues" evidence="1">
    <location>
        <begin position="853"/>
        <end position="867"/>
    </location>
</feature>
<dbReference type="PANTHER" id="PTHR21563">
    <property type="entry name" value="ZINC FINGER C3H1 DOMAIN-CONTAINING PROTEIN"/>
    <property type="match status" value="1"/>
</dbReference>
<feature type="compositionally biased region" description="Polar residues" evidence="1">
    <location>
        <begin position="700"/>
        <end position="721"/>
    </location>
</feature>
<evidence type="ECO:0000313" key="4">
    <source>
        <dbReference type="Proteomes" id="UP000191500"/>
    </source>
</evidence>
<feature type="compositionally biased region" description="Polar residues" evidence="1">
    <location>
        <begin position="162"/>
        <end position="171"/>
    </location>
</feature>
<feature type="compositionally biased region" description="Polar residues" evidence="1">
    <location>
        <begin position="884"/>
        <end position="893"/>
    </location>
</feature>
<feature type="compositionally biased region" description="Basic and acidic residues" evidence="1">
    <location>
        <begin position="791"/>
        <end position="805"/>
    </location>
</feature>
<feature type="domain" description="Putative zinc-finger" evidence="2">
    <location>
        <begin position="937"/>
        <end position="958"/>
    </location>
</feature>
<feature type="compositionally biased region" description="Polar residues" evidence="1">
    <location>
        <begin position="561"/>
        <end position="584"/>
    </location>
</feature>
<dbReference type="InterPro" id="IPR019607">
    <property type="entry name" value="Putative_zinc-finger_domain"/>
</dbReference>
<comment type="caution">
    <text evidence="3">The sequence shown here is derived from an EMBL/GenBank/DDBJ whole genome shotgun (WGS) entry which is preliminary data.</text>
</comment>
<accession>A0A1V6UP16</accession>
<dbReference type="GO" id="GO:0000178">
    <property type="term" value="C:exosome (RNase complex)"/>
    <property type="evidence" value="ECO:0007669"/>
    <property type="project" value="TreeGrafter"/>
</dbReference>
<reference evidence="4" key="1">
    <citation type="journal article" date="2017" name="Nat. Microbiol.">
        <title>Global analysis of biosynthetic gene clusters reveals vast potential of secondary metabolite production in Penicillium species.</title>
        <authorList>
            <person name="Nielsen J.C."/>
            <person name="Grijseels S."/>
            <person name="Prigent S."/>
            <person name="Ji B."/>
            <person name="Dainat J."/>
            <person name="Nielsen K.F."/>
            <person name="Frisvad J.C."/>
            <person name="Workman M."/>
            <person name="Nielsen J."/>
        </authorList>
    </citation>
    <scope>NUCLEOTIDE SEQUENCE [LARGE SCALE GENOMIC DNA]</scope>
    <source>
        <strain evidence="4">IBT 31321</strain>
    </source>
</reference>
<feature type="region of interest" description="Disordered" evidence="1">
    <location>
        <begin position="1"/>
        <end position="26"/>
    </location>
</feature>
<dbReference type="Proteomes" id="UP000191500">
    <property type="component" value="Unassembled WGS sequence"/>
</dbReference>
<feature type="region of interest" description="Disordered" evidence="1">
    <location>
        <begin position="358"/>
        <end position="388"/>
    </location>
</feature>
<dbReference type="PANTHER" id="PTHR21563:SF3">
    <property type="entry name" value="ZINC FINGER C3H1 DOMAIN-CONTAINING PROTEIN"/>
    <property type="match status" value="1"/>
</dbReference>
<sequence>MSDQPPSHGGHPNYAQQWPHSYPSMIPSNFPVTSDYSHTNQLPATNPRSTFDYNMASVNVNSRTPGSNGPANLAFVPPQFPFFNHFDPSQFPPPFPPMPFAPMGYPPMPTGSSNGPMSYQGMDGRGAHQLSTPAIHLKDVPAPVNNHREEGEVSEESEERSLQQAGKTTRQYLDLEEGETMSSSAQSARSSSSPYNPPLSVSADASMVHHAMQSQRQDSPAIVPALPPQKSVAQLRIQAQGALLSLAPHNIRYNELVAEGIDPTILKRLYEDVGIKVTTPPGQSLPACGKASSPSTVAAKELGFSKPAQMAKLAADNHSSTKSDLPVVQHPAPSATATSKSGKPLERKELIARMLAEKAAKATSKETSPTGSVKSPPTIPVEEPLPAQKETLIKEKSKAQTELARQRIEELKKQTLLRTQKLTQATLPPTQSESPAPAIQHPLPLRPPVPESRRSTGLPGLLMTGLEQGPHETLAPEPVQMIDVDSTPVSRASQRKRPRASDFDEPIAPPKKHLNPSATRFDPTDKLIIAISDDEESLYGDDEDDNMDLDSSSEQEPAPIVTSTSVKPSVQSNLPVTRASTSTPQAPPSLGDQGDIRLKDMEIQAMRRKIAELELRRKSKLAASRTQSPRILDDSGASSCGGPSNGVGATSEEVRTKPTETAPNTLVPVTPASQQEALAEAAATQQPLEEASADEVVNNVIDSTAEASASYRSDSAGSAMQESDDSSSDSSESSSESEDEAASTPAQVDADSATVPSFSEPMEIDSSERSAPRSSPSAITRPSASSCDEFASQRDPSEQSRREMSAESDGYEPPEPDTEAQSEGSSYSPPPFSPALSGLVENTTGSAPSFDLTRSDEKLTSEPHMSDVSDPLPRSDLQVGAPGTETSAPISEQRFTPYTSPLRTFKAYRYHPHYVEDVPSGYRSLTYSHNIDSMKYMCPYELAGGVCNDRSCEFQHLRDMTLSEPLTSTDDKILVQMGSVREGQTEEEKEAYLAGLKETINDLRRDKVKDFNTVASEIAAYRRRFLQDPSRVLSL</sequence>
<feature type="compositionally biased region" description="Low complexity" evidence="1">
    <location>
        <begin position="772"/>
        <end position="786"/>
    </location>
</feature>
<keyword evidence="4" id="KW-1185">Reference proteome</keyword>
<feature type="compositionally biased region" description="Low complexity" evidence="1">
    <location>
        <begin position="182"/>
        <end position="193"/>
    </location>
</feature>
<feature type="compositionally biased region" description="Acidic residues" evidence="1">
    <location>
        <begin position="532"/>
        <end position="553"/>
    </location>
</feature>
<feature type="region of interest" description="Disordered" evidence="1">
    <location>
        <begin position="310"/>
        <end position="346"/>
    </location>
</feature>
<protein>
    <recommendedName>
        <fullName evidence="2">Putative zinc-finger domain-containing protein</fullName>
    </recommendedName>
</protein>
<dbReference type="STRING" id="36646.A0A1V6UP16"/>
<evidence type="ECO:0000313" key="3">
    <source>
        <dbReference type="EMBL" id="OQE40151.1"/>
    </source>
</evidence>
<organism evidence="3 4">
    <name type="scientific">Penicillium coprophilum</name>
    <dbReference type="NCBI Taxonomy" id="36646"/>
    <lineage>
        <taxon>Eukaryota</taxon>
        <taxon>Fungi</taxon>
        <taxon>Dikarya</taxon>
        <taxon>Ascomycota</taxon>
        <taxon>Pezizomycotina</taxon>
        <taxon>Eurotiomycetes</taxon>
        <taxon>Eurotiomycetidae</taxon>
        <taxon>Eurotiales</taxon>
        <taxon>Aspergillaceae</taxon>
        <taxon>Penicillium</taxon>
    </lineage>
</organism>
<dbReference type="AlphaFoldDB" id="A0A1V6UP16"/>
<name>A0A1V6UP16_9EURO</name>
<dbReference type="GO" id="GO:0005634">
    <property type="term" value="C:nucleus"/>
    <property type="evidence" value="ECO:0007669"/>
    <property type="project" value="TreeGrafter"/>
</dbReference>
<feature type="region of interest" description="Disordered" evidence="1">
    <location>
        <begin position="139"/>
        <end position="201"/>
    </location>
</feature>
<dbReference type="EMBL" id="MDDG01000006">
    <property type="protein sequence ID" value="OQE40151.1"/>
    <property type="molecule type" value="Genomic_DNA"/>
</dbReference>
<feature type="compositionally biased region" description="Low complexity" evidence="1">
    <location>
        <begin position="671"/>
        <end position="690"/>
    </location>
</feature>
<dbReference type="Pfam" id="PF10650">
    <property type="entry name" value="zf-C3H1"/>
    <property type="match status" value="1"/>
</dbReference>
<feature type="region of interest" description="Disordered" evidence="1">
    <location>
        <begin position="424"/>
        <end position="597"/>
    </location>
</feature>
<feature type="region of interest" description="Disordered" evidence="1">
    <location>
        <begin position="617"/>
        <end position="893"/>
    </location>
</feature>
<proteinExistence type="predicted"/>
<feature type="compositionally biased region" description="Acidic residues" evidence="1">
    <location>
        <begin position="809"/>
        <end position="820"/>
    </location>
</feature>
<evidence type="ECO:0000259" key="2">
    <source>
        <dbReference type="Pfam" id="PF10650"/>
    </source>
</evidence>
<dbReference type="InterPro" id="IPR039278">
    <property type="entry name" value="Red1"/>
</dbReference>
<gene>
    <name evidence="3" type="ORF">PENCOP_c006G04368</name>
</gene>
<evidence type="ECO:0000256" key="1">
    <source>
        <dbReference type="SAM" id="MobiDB-lite"/>
    </source>
</evidence>